<comment type="caution">
    <text evidence="2">The sequence shown here is derived from an EMBL/GenBank/DDBJ whole genome shotgun (WGS) entry which is preliminary data.</text>
</comment>
<dbReference type="Pfam" id="PF08668">
    <property type="entry name" value="HDOD"/>
    <property type="match status" value="1"/>
</dbReference>
<dbReference type="AlphaFoldDB" id="A0A1R1I8S2"/>
<dbReference type="NCBIfam" id="TIGR00277">
    <property type="entry name" value="HDIG"/>
    <property type="match status" value="1"/>
</dbReference>
<dbReference type="Gene3D" id="1.10.3210.10">
    <property type="entry name" value="Hypothetical protein af1432"/>
    <property type="match status" value="1"/>
</dbReference>
<proteinExistence type="predicted"/>
<dbReference type="SMART" id="SM00471">
    <property type="entry name" value="HDc"/>
    <property type="match status" value="1"/>
</dbReference>
<gene>
    <name evidence="2" type="ORF">BJN45_08405</name>
</gene>
<dbReference type="PANTHER" id="PTHR33525:SF3">
    <property type="entry name" value="RIBONUCLEASE Y"/>
    <property type="match status" value="1"/>
</dbReference>
<sequence length="279" mass="30647">MPLHLSESEIVDRAALLPAFPSVVNDILQTLDDDNATLGALIHLVERDPVITARVLSIANAAAMAGRTQRDVRDMQVAVSLIGLSKVRETVLGVSLANFSSESRMGRHFWEHSVAVGVAAQELARLGRISTDYALVCGLLHDIGQLWMARCYPLEFQMVRLSLSLEPTLDILEAERKHFGIDHCAIGRLLATAWRLPTSVVAAIQHHHDAHPPADKLVAATHVGEVLANALDLSRQDEARVVNLSESACDLLGIDWNDDLNYLFGKIEARARYLARIFS</sequence>
<accession>A0A1R1I8S2</accession>
<dbReference type="RefSeq" id="WP_076093922.1">
    <property type="nucleotide sequence ID" value="NZ_MTHD01000002.1"/>
</dbReference>
<name>A0A1R1I8S2_9RHOO</name>
<dbReference type="InterPro" id="IPR003607">
    <property type="entry name" value="HD/PDEase_dom"/>
</dbReference>
<organism evidence="2 3">
    <name type="scientific">Azonexus hydrophilus</name>
    <dbReference type="NCBI Taxonomy" id="418702"/>
    <lineage>
        <taxon>Bacteria</taxon>
        <taxon>Pseudomonadati</taxon>
        <taxon>Pseudomonadota</taxon>
        <taxon>Betaproteobacteria</taxon>
        <taxon>Rhodocyclales</taxon>
        <taxon>Azonexaceae</taxon>
        <taxon>Azonexus</taxon>
    </lineage>
</organism>
<dbReference type="OrthoDB" id="9797768at2"/>
<dbReference type="InterPro" id="IPR052340">
    <property type="entry name" value="RNase_Y/CdgJ"/>
</dbReference>
<dbReference type="PROSITE" id="PS51833">
    <property type="entry name" value="HDOD"/>
    <property type="match status" value="1"/>
</dbReference>
<dbReference type="InterPro" id="IPR013976">
    <property type="entry name" value="HDOD"/>
</dbReference>
<feature type="domain" description="HDOD" evidence="1">
    <location>
        <begin position="17"/>
        <end position="210"/>
    </location>
</feature>
<dbReference type="PANTHER" id="PTHR33525">
    <property type="match status" value="1"/>
</dbReference>
<evidence type="ECO:0000313" key="2">
    <source>
        <dbReference type="EMBL" id="OMG55151.1"/>
    </source>
</evidence>
<dbReference type="Proteomes" id="UP000187526">
    <property type="component" value="Unassembled WGS sequence"/>
</dbReference>
<dbReference type="EMBL" id="MTHD01000002">
    <property type="protein sequence ID" value="OMG55151.1"/>
    <property type="molecule type" value="Genomic_DNA"/>
</dbReference>
<evidence type="ECO:0000259" key="1">
    <source>
        <dbReference type="PROSITE" id="PS51833"/>
    </source>
</evidence>
<keyword evidence="3" id="KW-1185">Reference proteome</keyword>
<protein>
    <recommendedName>
        <fullName evidence="1">HDOD domain-containing protein</fullName>
    </recommendedName>
</protein>
<evidence type="ECO:0000313" key="3">
    <source>
        <dbReference type="Proteomes" id="UP000187526"/>
    </source>
</evidence>
<dbReference type="InterPro" id="IPR006675">
    <property type="entry name" value="HDIG_dom"/>
</dbReference>
<reference evidence="2 3" key="1">
    <citation type="submission" date="2016-10" db="EMBL/GenBank/DDBJ databases">
        <title>Alkaliphiles isolated from bioreactors.</title>
        <authorList>
            <person name="Salah Z."/>
            <person name="Rout S.P."/>
            <person name="Humphreys P.N."/>
        </authorList>
    </citation>
    <scope>NUCLEOTIDE SEQUENCE [LARGE SCALE GENOMIC DNA]</scope>
    <source>
        <strain evidence="2 3">ZS02</strain>
    </source>
</reference>
<dbReference type="STRING" id="418702.BJN45_08405"/>
<dbReference type="SUPFAM" id="SSF109604">
    <property type="entry name" value="HD-domain/PDEase-like"/>
    <property type="match status" value="1"/>
</dbReference>